<dbReference type="SUPFAM" id="SSF53756">
    <property type="entry name" value="UDP-Glycosyltransferase/glycogen phosphorylase"/>
    <property type="match status" value="1"/>
</dbReference>
<keyword evidence="2" id="KW-1185">Reference proteome</keyword>
<gene>
    <name evidence="1" type="ORF">J7I44_02145</name>
</gene>
<dbReference type="Gene3D" id="3.40.50.12580">
    <property type="match status" value="1"/>
</dbReference>
<accession>A0ABS4DJ54</accession>
<reference evidence="1 2" key="1">
    <citation type="submission" date="2021-04" db="EMBL/GenBank/DDBJ databases">
        <authorList>
            <person name="Huq M.A."/>
        </authorList>
    </citation>
    <scope>NUCLEOTIDE SEQUENCE [LARGE SCALE GENOMIC DNA]</scope>
    <source>
        <strain evidence="1 2">MAH-13</strain>
    </source>
</reference>
<name>A0ABS4DJ54_9GAMM</name>
<dbReference type="InterPro" id="IPR016886">
    <property type="entry name" value="UCP028458_glyceroPtfrase"/>
</dbReference>
<protein>
    <submittedName>
        <fullName evidence="1">CDP-glycerol glycerophosphotransferase family protein</fullName>
    </submittedName>
</protein>
<dbReference type="PIRSF" id="PIRSF028458">
    <property type="entry name" value="UCP028458_glyceroPtfrase"/>
    <property type="match status" value="1"/>
</dbReference>
<dbReference type="InterPro" id="IPR043148">
    <property type="entry name" value="TagF_C"/>
</dbReference>
<sequence length="349" mass="39843">MHTSEKRHYLLYGSERYALAILRPLQAAIRARGDEAAWFFDGPGAQDLDADERLLGVDEVRRWNPVAVLTPGNHLPHFFPGVKVEVFHGFDAGKPRHIYIRGFFDLYCTTGPRDTAQFQALADRLGHFSVAETGWTKLDPFLREIAGPVPPVRQPPVILYHSTFSPSWSAAETLYEEVRRLSRDGRWRWIVTFHPKMNPQTVAKYKALENEFLTFAENDNILELFTQVDMMCSDTSSALNEFLLTGKPVVTFRNRRPGPQLIDIDDPAQFEPAIERALARPPELMAAIQDYADAIHPCRDGHASERVLAAIDAFVASGGRNRKRKPLNLWRKFKLRRRIGYWGPARLPR</sequence>
<evidence type="ECO:0000313" key="1">
    <source>
        <dbReference type="EMBL" id="MBP1473081.1"/>
    </source>
</evidence>
<dbReference type="EMBL" id="JAGJRS010000004">
    <property type="protein sequence ID" value="MBP1473081.1"/>
    <property type="molecule type" value="Genomic_DNA"/>
</dbReference>
<proteinExistence type="predicted"/>
<evidence type="ECO:0000313" key="2">
    <source>
        <dbReference type="Proteomes" id="UP000823790"/>
    </source>
</evidence>
<organism evidence="1 2">
    <name type="scientific">Frateuria flava</name>
    <dbReference type="NCBI Taxonomy" id="2821489"/>
    <lineage>
        <taxon>Bacteria</taxon>
        <taxon>Pseudomonadati</taxon>
        <taxon>Pseudomonadota</taxon>
        <taxon>Gammaproteobacteria</taxon>
        <taxon>Lysobacterales</taxon>
        <taxon>Rhodanobacteraceae</taxon>
        <taxon>Frateuria</taxon>
    </lineage>
</organism>
<comment type="caution">
    <text evidence="1">The sequence shown here is derived from an EMBL/GenBank/DDBJ whole genome shotgun (WGS) entry which is preliminary data.</text>
</comment>
<dbReference type="Proteomes" id="UP000823790">
    <property type="component" value="Unassembled WGS sequence"/>
</dbReference>
<dbReference type="RefSeq" id="WP_209615017.1">
    <property type="nucleotide sequence ID" value="NZ_JAGJRS010000004.1"/>
</dbReference>